<dbReference type="EMBL" id="CP012333">
    <property type="protein sequence ID" value="AKV01624.1"/>
    <property type="molecule type" value="Genomic_DNA"/>
</dbReference>
<accession>A0A0K1Q7B7</accession>
<dbReference type="InterPro" id="IPR024163">
    <property type="entry name" value="Aerotolerance_reg_N"/>
</dbReference>
<reference evidence="3 4" key="1">
    <citation type="submission" date="2015-08" db="EMBL/GenBank/DDBJ databases">
        <authorList>
            <person name="Babu N.S."/>
            <person name="Beckwith C.J."/>
            <person name="Beseler K.G."/>
            <person name="Brison A."/>
            <person name="Carone J.V."/>
            <person name="Caskin T.P."/>
            <person name="Diamond M."/>
            <person name="Durham M.E."/>
            <person name="Foxe J.M."/>
            <person name="Go M."/>
            <person name="Henderson B.A."/>
            <person name="Jones I.B."/>
            <person name="McGettigan J.A."/>
            <person name="Micheletti S.J."/>
            <person name="Nasrallah M.E."/>
            <person name="Ortiz D."/>
            <person name="Piller C.R."/>
            <person name="Privatt S.R."/>
            <person name="Schneider S.L."/>
            <person name="Sharp S."/>
            <person name="Smith T.C."/>
            <person name="Stanton J.D."/>
            <person name="Ullery H.E."/>
            <person name="Wilson R.J."/>
            <person name="Serrano M.G."/>
            <person name="Buck G."/>
            <person name="Lee V."/>
            <person name="Wang Y."/>
            <person name="Carvalho R."/>
            <person name="Voegtly L."/>
            <person name="Shi R."/>
            <person name="Duckworth R."/>
            <person name="Johnson A."/>
            <person name="Loviza R."/>
            <person name="Walstead R."/>
            <person name="Shah Z."/>
            <person name="Kiflezghi M."/>
            <person name="Wade K."/>
            <person name="Ball S.L."/>
            <person name="Bradley K.W."/>
            <person name="Asai D.J."/>
            <person name="Bowman C.A."/>
            <person name="Russell D.A."/>
            <person name="Pope W.H."/>
            <person name="Jacobs-Sera D."/>
            <person name="Hendrix R.W."/>
            <person name="Hatfull G.F."/>
        </authorList>
    </citation>
    <scope>NUCLEOTIDE SEQUENCE [LARGE SCALE GENOMIC DNA]</scope>
    <source>
        <strain evidence="3 4">DSM 27648</strain>
    </source>
</reference>
<dbReference type="Pfam" id="PF07584">
    <property type="entry name" value="BatA"/>
    <property type="match status" value="1"/>
</dbReference>
<evidence type="ECO:0000256" key="1">
    <source>
        <dbReference type="SAM" id="Phobius"/>
    </source>
</evidence>
<keyword evidence="1" id="KW-0472">Membrane</keyword>
<organism evidence="3 4">
    <name type="scientific">Labilithrix luteola</name>
    <dbReference type="NCBI Taxonomy" id="1391654"/>
    <lineage>
        <taxon>Bacteria</taxon>
        <taxon>Pseudomonadati</taxon>
        <taxon>Myxococcota</taxon>
        <taxon>Polyangia</taxon>
        <taxon>Polyangiales</taxon>
        <taxon>Labilitrichaceae</taxon>
        <taxon>Labilithrix</taxon>
    </lineage>
</organism>
<sequence length="648" mass="70268">MIFAGLSLAQVLGILGGAAAFATALYILKLRRRTVAVPFSKLWERILRDKEATSLFSRLKRLLSLLVQLALIALLAFALGDPRAAATLIKGRNLVVLVDASASMQATDVGPNRLGAAKEEVKKIIRGLGGADRMLVAQMDAAVTPLGPMSGDTTELERALDSIKATDARADFPRALRFANDSVRGLENAEIVVVSDGRLGDAVDASGKVRVADDVKLTYLPIGARARNVGITQFSVRRYPLDKSRYEVMLEVTNTGPEQEDIELSLFGDNTLVDLTKLRLKPSERLPRFYPNLSGASRTLEAKIQPLAGSQDDLPADDHAYALLPERRRAKVLVVSPGNTYLEAALLLDEYLDVEVVSPKDYVEKIAPTNPKADVVIFDGATPLTAPRANAIYIDPRGPGSPVKVEAELKSPYFAKIERKHPIVRWTALDDVNIARGHKLVPEPLDKVVGASEEGPILIAGQRGGFKFVAMGFDVRESDLPLRVAWPLLLLNSINYFTDEDAQYISSFRTGDVWRVPVVSPSGQARLKAPGGGELFVPVHEGRAVYLGEHAGFYELAGAEGVGDEPVADPKNGADSGARTVTSFAANLLDADESAIEPAKELVVDGKKAGELSGFQIGVRREIWIYLLLAAILLTAVEWFTYHRRITV</sequence>
<dbReference type="Gene3D" id="3.40.50.410">
    <property type="entry name" value="von Willebrand factor, type A domain"/>
    <property type="match status" value="1"/>
</dbReference>
<evidence type="ECO:0000313" key="4">
    <source>
        <dbReference type="Proteomes" id="UP000064967"/>
    </source>
</evidence>
<dbReference type="InterPro" id="IPR036465">
    <property type="entry name" value="vWFA_dom_sf"/>
</dbReference>
<keyword evidence="1" id="KW-1133">Transmembrane helix</keyword>
<dbReference type="AlphaFoldDB" id="A0A0K1Q7B7"/>
<feature type="transmembrane region" description="Helical" evidence="1">
    <location>
        <begin position="623"/>
        <end position="642"/>
    </location>
</feature>
<feature type="transmembrane region" description="Helical" evidence="1">
    <location>
        <begin position="62"/>
        <end position="80"/>
    </location>
</feature>
<dbReference type="SMART" id="SM00327">
    <property type="entry name" value="VWA"/>
    <property type="match status" value="1"/>
</dbReference>
<evidence type="ECO:0000313" key="3">
    <source>
        <dbReference type="EMBL" id="AKV01624.1"/>
    </source>
</evidence>
<dbReference type="RefSeq" id="WP_146652688.1">
    <property type="nucleotide sequence ID" value="NZ_CP012333.1"/>
</dbReference>
<dbReference type="PROSITE" id="PS50234">
    <property type="entry name" value="VWFA"/>
    <property type="match status" value="1"/>
</dbReference>
<dbReference type="STRING" id="1391654.AKJ09_08287"/>
<keyword evidence="4" id="KW-1185">Reference proteome</keyword>
<gene>
    <name evidence="3" type="ORF">AKJ09_08287</name>
</gene>
<proteinExistence type="predicted"/>
<dbReference type="OrthoDB" id="9780136at2"/>
<dbReference type="SUPFAM" id="SSF53300">
    <property type="entry name" value="vWA-like"/>
    <property type="match status" value="1"/>
</dbReference>
<dbReference type="Pfam" id="PF13519">
    <property type="entry name" value="VWA_2"/>
    <property type="match status" value="1"/>
</dbReference>
<feature type="domain" description="VWFA" evidence="2">
    <location>
        <begin position="93"/>
        <end position="223"/>
    </location>
</feature>
<protein>
    <recommendedName>
        <fullName evidence="2">VWFA domain-containing protein</fullName>
    </recommendedName>
</protein>
<dbReference type="Proteomes" id="UP000064967">
    <property type="component" value="Chromosome"/>
</dbReference>
<keyword evidence="1" id="KW-0812">Transmembrane</keyword>
<dbReference type="KEGG" id="llu:AKJ09_08287"/>
<evidence type="ECO:0000259" key="2">
    <source>
        <dbReference type="PROSITE" id="PS50234"/>
    </source>
</evidence>
<dbReference type="PANTHER" id="PTHR37464:SF1">
    <property type="entry name" value="BLL2463 PROTEIN"/>
    <property type="match status" value="1"/>
</dbReference>
<name>A0A0K1Q7B7_9BACT</name>
<dbReference type="InterPro" id="IPR002035">
    <property type="entry name" value="VWF_A"/>
</dbReference>
<dbReference type="PANTHER" id="PTHR37464">
    <property type="entry name" value="BLL2463 PROTEIN"/>
    <property type="match status" value="1"/>
</dbReference>
<feature type="transmembrane region" description="Helical" evidence="1">
    <location>
        <begin position="6"/>
        <end position="28"/>
    </location>
</feature>